<evidence type="ECO:0000313" key="1">
    <source>
        <dbReference type="EMBL" id="EYC22601.1"/>
    </source>
</evidence>
<organism evidence="1 2">
    <name type="scientific">Ancylostoma ceylanicum</name>
    <dbReference type="NCBI Taxonomy" id="53326"/>
    <lineage>
        <taxon>Eukaryota</taxon>
        <taxon>Metazoa</taxon>
        <taxon>Ecdysozoa</taxon>
        <taxon>Nematoda</taxon>
        <taxon>Chromadorea</taxon>
        <taxon>Rhabditida</taxon>
        <taxon>Rhabditina</taxon>
        <taxon>Rhabditomorpha</taxon>
        <taxon>Strongyloidea</taxon>
        <taxon>Ancylostomatidae</taxon>
        <taxon>Ancylostomatinae</taxon>
        <taxon>Ancylostoma</taxon>
    </lineage>
</organism>
<reference evidence="2" key="1">
    <citation type="journal article" date="2015" name="Nat. Genet.">
        <title>The genome and transcriptome of the zoonotic hookworm Ancylostoma ceylanicum identify infection-specific gene families.</title>
        <authorList>
            <person name="Schwarz E.M."/>
            <person name="Hu Y."/>
            <person name="Antoshechkin I."/>
            <person name="Miller M.M."/>
            <person name="Sternberg P.W."/>
            <person name="Aroian R.V."/>
        </authorList>
    </citation>
    <scope>NUCLEOTIDE SEQUENCE</scope>
    <source>
        <strain evidence="2">HY135</strain>
    </source>
</reference>
<name>A0A016V5S1_9BILA</name>
<gene>
    <name evidence="1" type="primary">Acey_s0017.g3450</name>
    <name evidence="1" type="ORF">Y032_0017g3450</name>
</gene>
<dbReference type="AlphaFoldDB" id="A0A016V5S1"/>
<keyword evidence="2" id="KW-1185">Reference proteome</keyword>
<proteinExistence type="predicted"/>
<dbReference type="EMBL" id="JARK01001353">
    <property type="protein sequence ID" value="EYC22601.1"/>
    <property type="molecule type" value="Genomic_DNA"/>
</dbReference>
<sequence>MVSQALAINPNNSTDTHFGWSETDVLFRNSRIFKRHKRFLFRQVLAADKRADQAIRDEHCCSAVPLHCATC</sequence>
<dbReference type="Proteomes" id="UP000024635">
    <property type="component" value="Unassembled WGS sequence"/>
</dbReference>
<evidence type="ECO:0000313" key="2">
    <source>
        <dbReference type="Proteomes" id="UP000024635"/>
    </source>
</evidence>
<comment type="caution">
    <text evidence="1">The sequence shown here is derived from an EMBL/GenBank/DDBJ whole genome shotgun (WGS) entry which is preliminary data.</text>
</comment>
<accession>A0A016V5S1</accession>
<protein>
    <submittedName>
        <fullName evidence="1">Uncharacterized protein</fullName>
    </submittedName>
</protein>